<comment type="caution">
    <text evidence="2">The sequence shown here is derived from an EMBL/GenBank/DDBJ whole genome shotgun (WGS) entry which is preliminary data.</text>
</comment>
<dbReference type="Pfam" id="PF00903">
    <property type="entry name" value="Glyoxalase"/>
    <property type="match status" value="1"/>
</dbReference>
<protein>
    <recommendedName>
        <fullName evidence="1">VOC domain-containing protein</fullName>
    </recommendedName>
</protein>
<name>A0A7J7LJI3_9MAGN</name>
<dbReference type="PANTHER" id="PTHR21366:SF22">
    <property type="entry name" value="VOC DOMAIN-CONTAINING PROTEIN"/>
    <property type="match status" value="1"/>
</dbReference>
<dbReference type="PROSITE" id="PS51819">
    <property type="entry name" value="VOC"/>
    <property type="match status" value="1"/>
</dbReference>
<evidence type="ECO:0000313" key="3">
    <source>
        <dbReference type="Proteomes" id="UP000541444"/>
    </source>
</evidence>
<dbReference type="Proteomes" id="UP000541444">
    <property type="component" value="Unassembled WGS sequence"/>
</dbReference>
<dbReference type="PANTHER" id="PTHR21366">
    <property type="entry name" value="GLYOXALASE FAMILY PROTEIN"/>
    <property type="match status" value="1"/>
</dbReference>
<sequence>MAAISSSAILTSFSVLSPNLKEVNRVSISTLSGNIPSCYKAVARDYRRTTGNCLITQAKTSIQPEVYMEGVIHKVVPVEESTIIDGSDGVEIVSIHHVGLLCENLERSLDFYQNILGLKKNEARPNDKLPYRGAWLWVGSEMIHLMELPNPDPLTGRPEHGGRDRHACIAIRDVSKLKEVLDKAGIPYTLSKSGRPAIFTRDPDANALEFTQV</sequence>
<dbReference type="InterPro" id="IPR004360">
    <property type="entry name" value="Glyas_Fos-R_dOase_dom"/>
</dbReference>
<dbReference type="CDD" id="cd07245">
    <property type="entry name" value="VOC_like"/>
    <property type="match status" value="1"/>
</dbReference>
<dbReference type="OrthoDB" id="5371818at2759"/>
<dbReference type="SUPFAM" id="SSF54593">
    <property type="entry name" value="Glyoxalase/Bleomycin resistance protein/Dihydroxybiphenyl dioxygenase"/>
    <property type="match status" value="1"/>
</dbReference>
<dbReference type="EMBL" id="JACGCM010002249">
    <property type="protein sequence ID" value="KAF6142684.1"/>
    <property type="molecule type" value="Genomic_DNA"/>
</dbReference>
<dbReference type="InterPro" id="IPR037523">
    <property type="entry name" value="VOC_core"/>
</dbReference>
<feature type="domain" description="VOC" evidence="1">
    <location>
        <begin position="94"/>
        <end position="213"/>
    </location>
</feature>
<reference evidence="2 3" key="1">
    <citation type="journal article" date="2020" name="IScience">
        <title>Genome Sequencing of the Endangered Kingdonia uniflora (Circaeasteraceae, Ranunculales) Reveals Potential Mechanisms of Evolutionary Specialization.</title>
        <authorList>
            <person name="Sun Y."/>
            <person name="Deng T."/>
            <person name="Zhang A."/>
            <person name="Moore M.J."/>
            <person name="Landis J.B."/>
            <person name="Lin N."/>
            <person name="Zhang H."/>
            <person name="Zhang X."/>
            <person name="Huang J."/>
            <person name="Zhang X."/>
            <person name="Sun H."/>
            <person name="Wang H."/>
        </authorList>
    </citation>
    <scope>NUCLEOTIDE SEQUENCE [LARGE SCALE GENOMIC DNA]</scope>
    <source>
        <strain evidence="2">TB1705</strain>
        <tissue evidence="2">Leaf</tissue>
    </source>
</reference>
<keyword evidence="3" id="KW-1185">Reference proteome</keyword>
<dbReference type="InterPro" id="IPR029068">
    <property type="entry name" value="Glyas_Bleomycin-R_OHBP_Dase"/>
</dbReference>
<evidence type="ECO:0000259" key="1">
    <source>
        <dbReference type="PROSITE" id="PS51819"/>
    </source>
</evidence>
<dbReference type="AlphaFoldDB" id="A0A7J7LJI3"/>
<accession>A0A7J7LJI3</accession>
<organism evidence="2 3">
    <name type="scientific">Kingdonia uniflora</name>
    <dbReference type="NCBI Taxonomy" id="39325"/>
    <lineage>
        <taxon>Eukaryota</taxon>
        <taxon>Viridiplantae</taxon>
        <taxon>Streptophyta</taxon>
        <taxon>Embryophyta</taxon>
        <taxon>Tracheophyta</taxon>
        <taxon>Spermatophyta</taxon>
        <taxon>Magnoliopsida</taxon>
        <taxon>Ranunculales</taxon>
        <taxon>Circaeasteraceae</taxon>
        <taxon>Kingdonia</taxon>
    </lineage>
</organism>
<dbReference type="Gene3D" id="3.10.180.10">
    <property type="entry name" value="2,3-Dihydroxybiphenyl 1,2-Dioxygenase, domain 1"/>
    <property type="match status" value="1"/>
</dbReference>
<evidence type="ECO:0000313" key="2">
    <source>
        <dbReference type="EMBL" id="KAF6142684.1"/>
    </source>
</evidence>
<dbReference type="InterPro" id="IPR050383">
    <property type="entry name" value="GlyoxalaseI/FosfomycinResist"/>
</dbReference>
<gene>
    <name evidence="2" type="ORF">GIB67_015170</name>
</gene>
<proteinExistence type="predicted"/>